<evidence type="ECO:0000259" key="3">
    <source>
        <dbReference type="PROSITE" id="PS50158"/>
    </source>
</evidence>
<dbReference type="GO" id="GO:0008270">
    <property type="term" value="F:zinc ion binding"/>
    <property type="evidence" value="ECO:0007669"/>
    <property type="project" value="UniProtKB-KW"/>
</dbReference>
<dbReference type="Proteomes" id="UP000684084">
    <property type="component" value="Unassembled WGS sequence"/>
</dbReference>
<feature type="region of interest" description="Disordered" evidence="2">
    <location>
        <begin position="100"/>
        <end position="142"/>
    </location>
</feature>
<evidence type="ECO:0000313" key="4">
    <source>
        <dbReference type="EMBL" id="CAB5351908.1"/>
    </source>
</evidence>
<dbReference type="OrthoDB" id="2446555at2759"/>
<name>A0A915YY92_9GLOM</name>
<feature type="domain" description="CCHC-type" evidence="3">
    <location>
        <begin position="150"/>
        <end position="165"/>
    </location>
</feature>
<feature type="compositionally biased region" description="Polar residues" evidence="2">
    <location>
        <begin position="129"/>
        <end position="139"/>
    </location>
</feature>
<sequence length="169" mass="19052">MPAIILCSTTNSEENFPLTNGTFKHLFSIRSISNNNSSSTTTPNKIIYAELFGLSKKVIDSAIKADMYQELSNMLKIFLCDIQNKFCKKQTDYILDANNSNITKHKGRPPKRLQSNVEQSSSKGKHVSRNNTQQINIYSDENAAEGSKGRKCKKCKQYGHYAKTCQTLM</sequence>
<keyword evidence="1" id="KW-0862">Zinc</keyword>
<keyword evidence="1" id="KW-0479">Metal-binding</keyword>
<evidence type="ECO:0000313" key="5">
    <source>
        <dbReference type="Proteomes" id="UP000684084"/>
    </source>
</evidence>
<dbReference type="GO" id="GO:0003676">
    <property type="term" value="F:nucleic acid binding"/>
    <property type="evidence" value="ECO:0007669"/>
    <property type="project" value="InterPro"/>
</dbReference>
<organism evidence="4 5">
    <name type="scientific">Rhizophagus irregularis</name>
    <dbReference type="NCBI Taxonomy" id="588596"/>
    <lineage>
        <taxon>Eukaryota</taxon>
        <taxon>Fungi</taxon>
        <taxon>Fungi incertae sedis</taxon>
        <taxon>Mucoromycota</taxon>
        <taxon>Glomeromycotina</taxon>
        <taxon>Glomeromycetes</taxon>
        <taxon>Glomerales</taxon>
        <taxon>Glomeraceae</taxon>
        <taxon>Rhizophagus</taxon>
    </lineage>
</organism>
<accession>A0A915YY92</accession>
<dbReference type="InterPro" id="IPR001878">
    <property type="entry name" value="Znf_CCHC"/>
</dbReference>
<dbReference type="AlphaFoldDB" id="A0A915YY92"/>
<evidence type="ECO:0000256" key="2">
    <source>
        <dbReference type="SAM" id="MobiDB-lite"/>
    </source>
</evidence>
<keyword evidence="1" id="KW-0863">Zinc-finger</keyword>
<protein>
    <recommendedName>
        <fullName evidence="3">CCHC-type domain-containing protein</fullName>
    </recommendedName>
</protein>
<dbReference type="PROSITE" id="PS50158">
    <property type="entry name" value="ZF_CCHC"/>
    <property type="match status" value="1"/>
</dbReference>
<reference evidence="4" key="1">
    <citation type="submission" date="2020-05" db="EMBL/GenBank/DDBJ databases">
        <authorList>
            <person name="Rincon C."/>
            <person name="Sanders R I."/>
            <person name="Robbins C."/>
            <person name="Chaturvedi A."/>
        </authorList>
    </citation>
    <scope>NUCLEOTIDE SEQUENCE</scope>
    <source>
        <strain evidence="4">CHB12</strain>
    </source>
</reference>
<comment type="caution">
    <text evidence="4">The sequence shown here is derived from an EMBL/GenBank/DDBJ whole genome shotgun (WGS) entry which is preliminary data.</text>
</comment>
<dbReference type="EMBL" id="CAGKOT010000008">
    <property type="protein sequence ID" value="CAB5351908.1"/>
    <property type="molecule type" value="Genomic_DNA"/>
</dbReference>
<dbReference type="VEuPathDB" id="FungiDB:RhiirFUN_020853"/>
<gene>
    <name evidence="4" type="ORF">CHRIB12_LOCUS5311</name>
</gene>
<feature type="compositionally biased region" description="Polar residues" evidence="2">
    <location>
        <begin position="113"/>
        <end position="122"/>
    </location>
</feature>
<evidence type="ECO:0000256" key="1">
    <source>
        <dbReference type="PROSITE-ProRule" id="PRU00047"/>
    </source>
</evidence>
<proteinExistence type="predicted"/>